<dbReference type="GO" id="GO:0008233">
    <property type="term" value="F:peptidase activity"/>
    <property type="evidence" value="ECO:0007669"/>
    <property type="project" value="UniProtKB-KW"/>
</dbReference>
<feature type="compositionally biased region" description="Low complexity" evidence="12">
    <location>
        <begin position="239"/>
        <end position="250"/>
    </location>
</feature>
<proteinExistence type="inferred from homology"/>
<dbReference type="EMBL" id="JARBJD010000104">
    <property type="protein sequence ID" value="KAK2952361.1"/>
    <property type="molecule type" value="Genomic_DNA"/>
</dbReference>
<evidence type="ECO:0000256" key="12">
    <source>
        <dbReference type="SAM" id="MobiDB-lite"/>
    </source>
</evidence>
<dbReference type="EC" id="3.4.22.-" evidence="11"/>
<keyword evidence="4 11" id="KW-0963">Cytoplasm</keyword>
<comment type="similarity">
    <text evidence="2 11">Belongs to the peptidase C54 family.</text>
</comment>
<dbReference type="InterPro" id="IPR005078">
    <property type="entry name" value="Peptidase_C54"/>
</dbReference>
<feature type="domain" description="Peptidase C54 catalytic" evidence="13">
    <location>
        <begin position="36"/>
        <end position="377"/>
    </location>
</feature>
<sequence>MATTQIPERADAAKGHIYMMGSHYTKEPGDVPDGYNKFREDEFSRFLFTYRRGFQAIGSTNITSDRGWGCMLRTSQMMLGETFSRLFLGRGYRISPTELPECPRALWIIRMFLDYPNKPFSLQRISIRGEKYDKKIGSWFGPTNAGFVMRDLLRALDSEHLPVRAITFSNSIIYIDEVERIARRRWKNESNPTSSLLPNVEVPLENLTPLPPYTPVDGVAPPIEQVLSMISEAPQRAVSPTPSTSSDSDGTGAGEPATDYFIPMLLLIPCRLSMGHPTKEHEQPLRHLLSMPWSVGIVGGKPNASYWFYATRESNVYYKNPHDTQSTIPEPGPSESYKTDTYHGGRFHQKMDIKKLDPSMCFGFFFPFRSDWNSFVQEIKDMGSDMPFFSIEEVRPKFVPKDSGRFEL</sequence>
<name>A0ABQ9XQ53_9EUKA</name>
<accession>A0ABQ9XQ53</accession>
<keyword evidence="6 11" id="KW-0378">Hydrolase</keyword>
<comment type="function">
    <text evidence="11">Cysteine protease that plays a key role in autophagy by mediating both proteolytic activation and delipidation of ATG8 family proteins.</text>
</comment>
<protein>
    <recommendedName>
        <fullName evidence="11">Cysteine protease</fullName>
        <ecNumber evidence="11">3.4.22.-</ecNumber>
    </recommendedName>
</protein>
<organism evidence="14 15">
    <name type="scientific">Blattamonas nauphoetae</name>
    <dbReference type="NCBI Taxonomy" id="2049346"/>
    <lineage>
        <taxon>Eukaryota</taxon>
        <taxon>Metamonada</taxon>
        <taxon>Preaxostyla</taxon>
        <taxon>Oxymonadida</taxon>
        <taxon>Blattamonas</taxon>
    </lineage>
</organism>
<dbReference type="Pfam" id="PF03416">
    <property type="entry name" value="Peptidase_C54"/>
    <property type="match status" value="1"/>
</dbReference>
<feature type="region of interest" description="Disordered" evidence="12">
    <location>
        <begin position="234"/>
        <end position="254"/>
    </location>
</feature>
<dbReference type="InterPro" id="IPR038765">
    <property type="entry name" value="Papain-like_cys_pep_sf"/>
</dbReference>
<evidence type="ECO:0000256" key="1">
    <source>
        <dbReference type="ARBA" id="ARBA00004496"/>
    </source>
</evidence>
<comment type="subcellular location">
    <subcellularLocation>
        <location evidence="1 11">Cytoplasm</location>
    </subcellularLocation>
</comment>
<evidence type="ECO:0000256" key="3">
    <source>
        <dbReference type="ARBA" id="ARBA00022448"/>
    </source>
</evidence>
<dbReference type="GO" id="GO:0006508">
    <property type="term" value="P:proteolysis"/>
    <property type="evidence" value="ECO:0007669"/>
    <property type="project" value="UniProtKB-KW"/>
</dbReference>
<evidence type="ECO:0000313" key="14">
    <source>
        <dbReference type="EMBL" id="KAK2952361.1"/>
    </source>
</evidence>
<evidence type="ECO:0000256" key="6">
    <source>
        <dbReference type="ARBA" id="ARBA00022801"/>
    </source>
</evidence>
<evidence type="ECO:0000259" key="13">
    <source>
        <dbReference type="Pfam" id="PF03416"/>
    </source>
</evidence>
<evidence type="ECO:0000256" key="4">
    <source>
        <dbReference type="ARBA" id="ARBA00022490"/>
    </source>
</evidence>
<evidence type="ECO:0000256" key="9">
    <source>
        <dbReference type="ARBA" id="ARBA00023006"/>
    </source>
</evidence>
<evidence type="ECO:0000256" key="5">
    <source>
        <dbReference type="ARBA" id="ARBA00022670"/>
    </source>
</evidence>
<evidence type="ECO:0000256" key="7">
    <source>
        <dbReference type="ARBA" id="ARBA00022807"/>
    </source>
</evidence>
<evidence type="ECO:0000256" key="11">
    <source>
        <dbReference type="RuleBase" id="RU363115"/>
    </source>
</evidence>
<keyword evidence="7" id="KW-0788">Thiol protease</keyword>
<evidence type="ECO:0000256" key="10">
    <source>
        <dbReference type="ARBA" id="ARBA00029362"/>
    </source>
</evidence>
<dbReference type="InterPro" id="IPR046792">
    <property type="entry name" value="Peptidase_C54_cat"/>
</dbReference>
<keyword evidence="3" id="KW-0813">Transport</keyword>
<evidence type="ECO:0000256" key="8">
    <source>
        <dbReference type="ARBA" id="ARBA00022927"/>
    </source>
</evidence>
<gene>
    <name evidence="14" type="ORF">BLNAU_12623</name>
</gene>
<comment type="catalytic activity">
    <reaction evidence="10">
        <text>[protein]-C-terminal L-amino acid-glycyl-phosphatidylethanolamide + H2O = [protein]-C-terminal L-amino acid-glycine + a 1,2-diacyl-sn-glycero-3-phosphoethanolamine</text>
        <dbReference type="Rhea" id="RHEA:67548"/>
        <dbReference type="Rhea" id="RHEA-COMP:17323"/>
        <dbReference type="Rhea" id="RHEA-COMP:17324"/>
        <dbReference type="ChEBI" id="CHEBI:15377"/>
        <dbReference type="ChEBI" id="CHEBI:64612"/>
        <dbReference type="ChEBI" id="CHEBI:172940"/>
        <dbReference type="ChEBI" id="CHEBI:172941"/>
    </reaction>
    <physiologicalReaction direction="left-to-right" evidence="10">
        <dbReference type="Rhea" id="RHEA:67549"/>
    </physiologicalReaction>
</comment>
<keyword evidence="15" id="KW-1185">Reference proteome</keyword>
<dbReference type="PANTHER" id="PTHR22624">
    <property type="entry name" value="CYSTEINE PROTEASE ATG4"/>
    <property type="match status" value="1"/>
</dbReference>
<evidence type="ECO:0000313" key="15">
    <source>
        <dbReference type="Proteomes" id="UP001281761"/>
    </source>
</evidence>
<keyword evidence="8 11" id="KW-0653">Protein transport</keyword>
<dbReference type="SUPFAM" id="SSF54001">
    <property type="entry name" value="Cysteine proteinases"/>
    <property type="match status" value="1"/>
</dbReference>
<comment type="caution">
    <text evidence="14">The sequence shown here is derived from an EMBL/GenBank/DDBJ whole genome shotgun (WGS) entry which is preliminary data.</text>
</comment>
<keyword evidence="5 11" id="KW-0645">Protease</keyword>
<evidence type="ECO:0000256" key="2">
    <source>
        <dbReference type="ARBA" id="ARBA00010958"/>
    </source>
</evidence>
<reference evidence="14 15" key="1">
    <citation type="journal article" date="2022" name="bioRxiv">
        <title>Genomics of Preaxostyla Flagellates Illuminates Evolutionary Transitions and the Path Towards Mitochondrial Loss.</title>
        <authorList>
            <person name="Novak L.V.F."/>
            <person name="Treitli S.C."/>
            <person name="Pyrih J."/>
            <person name="Halakuc P."/>
            <person name="Pipaliya S.V."/>
            <person name="Vacek V."/>
            <person name="Brzon O."/>
            <person name="Soukal P."/>
            <person name="Eme L."/>
            <person name="Dacks J.B."/>
            <person name="Karnkowska A."/>
            <person name="Elias M."/>
            <person name="Hampl V."/>
        </authorList>
    </citation>
    <scope>NUCLEOTIDE SEQUENCE [LARGE SCALE GENOMIC DNA]</scope>
    <source>
        <strain evidence="14">NAU3</strain>
        <tissue evidence="14">Gut</tissue>
    </source>
</reference>
<keyword evidence="9 11" id="KW-0072">Autophagy</keyword>
<dbReference type="PANTHER" id="PTHR22624:SF49">
    <property type="entry name" value="CYSTEINE PROTEASE"/>
    <property type="match status" value="1"/>
</dbReference>
<dbReference type="Proteomes" id="UP001281761">
    <property type="component" value="Unassembled WGS sequence"/>
</dbReference>